<accession>A0A844Z4E7</accession>
<dbReference type="OrthoDB" id="7450844at2"/>
<evidence type="ECO:0000313" key="1">
    <source>
        <dbReference type="EMBL" id="MXO73497.1"/>
    </source>
</evidence>
<dbReference type="Gene3D" id="1.20.120.1490">
    <property type="match status" value="1"/>
</dbReference>
<sequence length="146" mass="15996">MKPANYQIIIAILLAGLAGFLGAVAADRWRQQSASGGLHDFVHHELQLSTAQDASLEELEESFAAENARLELALRGANGQLAQAMVQEHEYGPEVAAAIDQVHGRMGDMQKATVQHVFAMRGILNPEQQREFDRQVSAALTHDPRE</sequence>
<gene>
    <name evidence="1" type="ORF">GRI99_17915</name>
</gene>
<name>A0A844Z4E7_9SPHN</name>
<dbReference type="RefSeq" id="WP_160773422.1">
    <property type="nucleotide sequence ID" value="NZ_WTYV01000010.1"/>
</dbReference>
<keyword evidence="2" id="KW-1185">Reference proteome</keyword>
<dbReference type="EMBL" id="WTYV01000010">
    <property type="protein sequence ID" value="MXO73497.1"/>
    <property type="molecule type" value="Genomic_DNA"/>
</dbReference>
<dbReference type="InterPro" id="IPR025961">
    <property type="entry name" value="Metal_resist"/>
</dbReference>
<proteinExistence type="predicted"/>
<reference evidence="1 2" key="1">
    <citation type="submission" date="2019-12" db="EMBL/GenBank/DDBJ databases">
        <title>Genomic-based taxomic classification of the family Erythrobacteraceae.</title>
        <authorList>
            <person name="Xu L."/>
        </authorList>
    </citation>
    <scope>NUCLEOTIDE SEQUENCE [LARGE SCALE GENOMIC DNA]</scope>
    <source>
        <strain evidence="1 2">M0322</strain>
    </source>
</reference>
<dbReference type="AlphaFoldDB" id="A0A844Z4E7"/>
<organism evidence="1 2">
    <name type="scientific">Alteraurantiacibacter buctensis</name>
    <dbReference type="NCBI Taxonomy" id="1503981"/>
    <lineage>
        <taxon>Bacteria</taxon>
        <taxon>Pseudomonadati</taxon>
        <taxon>Pseudomonadota</taxon>
        <taxon>Alphaproteobacteria</taxon>
        <taxon>Sphingomonadales</taxon>
        <taxon>Erythrobacteraceae</taxon>
        <taxon>Alteraurantiacibacter</taxon>
    </lineage>
</organism>
<comment type="caution">
    <text evidence="1">The sequence shown here is derived from an EMBL/GenBank/DDBJ whole genome shotgun (WGS) entry which is preliminary data.</text>
</comment>
<dbReference type="Pfam" id="PF13801">
    <property type="entry name" value="Metal_resist"/>
    <property type="match status" value="1"/>
</dbReference>
<protein>
    <submittedName>
        <fullName evidence="1">Periplasmic heavy metal sensor</fullName>
    </submittedName>
</protein>
<evidence type="ECO:0000313" key="2">
    <source>
        <dbReference type="Proteomes" id="UP000466966"/>
    </source>
</evidence>
<dbReference type="Proteomes" id="UP000466966">
    <property type="component" value="Unassembled WGS sequence"/>
</dbReference>